<dbReference type="SUPFAM" id="SSF140453">
    <property type="entry name" value="EsxAB dimer-like"/>
    <property type="match status" value="1"/>
</dbReference>
<organism evidence="2 3">
    <name type="scientific">Streptomyces lunalinharesii</name>
    <dbReference type="NCBI Taxonomy" id="333384"/>
    <lineage>
        <taxon>Bacteria</taxon>
        <taxon>Bacillati</taxon>
        <taxon>Actinomycetota</taxon>
        <taxon>Actinomycetes</taxon>
        <taxon>Kitasatosporales</taxon>
        <taxon>Streptomycetaceae</taxon>
        <taxon>Streptomyces</taxon>
    </lineage>
</organism>
<proteinExistence type="predicted"/>
<accession>A0ABP6E7M8</accession>
<feature type="compositionally biased region" description="Polar residues" evidence="1">
    <location>
        <begin position="94"/>
        <end position="103"/>
    </location>
</feature>
<protein>
    <recommendedName>
        <fullName evidence="4">WXG100 family type VII secretion target</fullName>
    </recommendedName>
</protein>
<dbReference type="EMBL" id="BAAARK010000007">
    <property type="protein sequence ID" value="GAA2660644.1"/>
    <property type="molecule type" value="Genomic_DNA"/>
</dbReference>
<evidence type="ECO:0008006" key="4">
    <source>
        <dbReference type="Google" id="ProtNLM"/>
    </source>
</evidence>
<feature type="region of interest" description="Disordered" evidence="1">
    <location>
        <begin position="94"/>
        <end position="114"/>
    </location>
</feature>
<feature type="compositionally biased region" description="Polar residues" evidence="1">
    <location>
        <begin position="37"/>
        <end position="53"/>
    </location>
</feature>
<evidence type="ECO:0000313" key="3">
    <source>
        <dbReference type="Proteomes" id="UP001500994"/>
    </source>
</evidence>
<feature type="region of interest" description="Disordered" evidence="1">
    <location>
        <begin position="28"/>
        <end position="53"/>
    </location>
</feature>
<dbReference type="Gene3D" id="1.10.287.1060">
    <property type="entry name" value="ESAT-6-like"/>
    <property type="match status" value="1"/>
</dbReference>
<gene>
    <name evidence="2" type="ORF">GCM10009864_29780</name>
</gene>
<sequence>MSGTGEFTVDVEELGSLATRLERCTESMKSASGDLRSATTGNLGNGQIDSSGANFKSSWEYGIDQITELTDAIKQGLQITARAYSETDNAVRQAFSKGTQNSGDSGGTGATPFG</sequence>
<evidence type="ECO:0000313" key="2">
    <source>
        <dbReference type="EMBL" id="GAA2660644.1"/>
    </source>
</evidence>
<dbReference type="RefSeq" id="WP_344575609.1">
    <property type="nucleotide sequence ID" value="NZ_BAAARK010000007.1"/>
</dbReference>
<dbReference type="Proteomes" id="UP001500994">
    <property type="component" value="Unassembled WGS sequence"/>
</dbReference>
<name>A0ABP6E7M8_9ACTN</name>
<dbReference type="InterPro" id="IPR036689">
    <property type="entry name" value="ESAT-6-like_sf"/>
</dbReference>
<comment type="caution">
    <text evidence="2">The sequence shown here is derived from an EMBL/GenBank/DDBJ whole genome shotgun (WGS) entry which is preliminary data.</text>
</comment>
<keyword evidence="3" id="KW-1185">Reference proteome</keyword>
<evidence type="ECO:0000256" key="1">
    <source>
        <dbReference type="SAM" id="MobiDB-lite"/>
    </source>
</evidence>
<reference evidence="3" key="1">
    <citation type="journal article" date="2019" name="Int. J. Syst. Evol. Microbiol.">
        <title>The Global Catalogue of Microorganisms (GCM) 10K type strain sequencing project: providing services to taxonomists for standard genome sequencing and annotation.</title>
        <authorList>
            <consortium name="The Broad Institute Genomics Platform"/>
            <consortium name="The Broad Institute Genome Sequencing Center for Infectious Disease"/>
            <person name="Wu L."/>
            <person name="Ma J."/>
        </authorList>
    </citation>
    <scope>NUCLEOTIDE SEQUENCE [LARGE SCALE GENOMIC DNA]</scope>
    <source>
        <strain evidence="3">JCM 16374</strain>
    </source>
</reference>
<feature type="compositionally biased region" description="Gly residues" evidence="1">
    <location>
        <begin position="104"/>
        <end position="114"/>
    </location>
</feature>